<reference evidence="1" key="1">
    <citation type="submission" date="2020-10" db="EMBL/GenBank/DDBJ databases">
        <authorList>
            <person name="Gilroy R."/>
        </authorList>
    </citation>
    <scope>NUCLEOTIDE SEQUENCE</scope>
    <source>
        <strain evidence="1">ChiSxjej1B13-7958</strain>
    </source>
</reference>
<dbReference type="Proteomes" id="UP000824242">
    <property type="component" value="Unassembled WGS sequence"/>
</dbReference>
<gene>
    <name evidence="1" type="ORF">IAB89_06680</name>
</gene>
<proteinExistence type="predicted"/>
<evidence type="ECO:0000313" key="1">
    <source>
        <dbReference type="EMBL" id="HIR47330.1"/>
    </source>
</evidence>
<organism evidence="1 2">
    <name type="scientific">Candidatus Caccousia avicola</name>
    <dbReference type="NCBI Taxonomy" id="2840721"/>
    <lineage>
        <taxon>Bacteria</taxon>
        <taxon>Bacillati</taxon>
        <taxon>Bacillota</taxon>
        <taxon>Clostridia</taxon>
        <taxon>Eubacteriales</taxon>
        <taxon>Oscillospiraceae</taxon>
        <taxon>Oscillospiraceae incertae sedis</taxon>
        <taxon>Candidatus Caccousia</taxon>
    </lineage>
</organism>
<name>A0A9D1ANL3_9FIRM</name>
<reference evidence="1" key="2">
    <citation type="journal article" date="2021" name="PeerJ">
        <title>Extensive microbial diversity within the chicken gut microbiome revealed by metagenomics and culture.</title>
        <authorList>
            <person name="Gilroy R."/>
            <person name="Ravi A."/>
            <person name="Getino M."/>
            <person name="Pursley I."/>
            <person name="Horton D.L."/>
            <person name="Alikhan N.F."/>
            <person name="Baker D."/>
            <person name="Gharbi K."/>
            <person name="Hall N."/>
            <person name="Watson M."/>
            <person name="Adriaenssens E.M."/>
            <person name="Foster-Nyarko E."/>
            <person name="Jarju S."/>
            <person name="Secka A."/>
            <person name="Antonio M."/>
            <person name="Oren A."/>
            <person name="Chaudhuri R.R."/>
            <person name="La Ragione R."/>
            <person name="Hildebrand F."/>
            <person name="Pallen M.J."/>
        </authorList>
    </citation>
    <scope>NUCLEOTIDE SEQUENCE</scope>
    <source>
        <strain evidence="1">ChiSxjej1B13-7958</strain>
    </source>
</reference>
<evidence type="ECO:0000313" key="2">
    <source>
        <dbReference type="Proteomes" id="UP000824242"/>
    </source>
</evidence>
<sequence length="391" mass="44601">MKIEDLRNIYTSSRVELIELTGDALCYAEEKEEEGHNSLFLLEYNRNTKRERVITNYILNDPAFRRHYFPFAADLLMVLEDGGSEVWLLVLDRASGRERRMVRLDLLGGFTGCTALDSAHLLFWTQEDEKTAGLFEDYRKLTGFDRVCCLYDLEEERCWYVRDPRLIQAGPEQLVPCRVTGCDRLLILEPHGDEAEKEKCFRNLRWLGDDVNDNVWLCPLLDAIVSIKAGDPKLPMELVLSVGTRGLLRYAGADAQGLYFRAKYFPDNDERLVVLHRETGAKEALCSLSHGENTRLLFLSGGSGPFRAYAVEDKGEEFACDGLFHASLHTVFSRELGDLIAVVEDRYLVARYLLADETDSFEFHTVLDAKTGSQQSYECRCTVQGRTVVLY</sequence>
<accession>A0A9D1ANL3</accession>
<dbReference type="EMBL" id="DVGZ01000070">
    <property type="protein sequence ID" value="HIR47330.1"/>
    <property type="molecule type" value="Genomic_DNA"/>
</dbReference>
<protein>
    <submittedName>
        <fullName evidence="1">Uncharacterized protein</fullName>
    </submittedName>
</protein>
<comment type="caution">
    <text evidence="1">The sequence shown here is derived from an EMBL/GenBank/DDBJ whole genome shotgun (WGS) entry which is preliminary data.</text>
</comment>
<dbReference type="AlphaFoldDB" id="A0A9D1ANL3"/>